<keyword evidence="2" id="KW-0808">Transferase</keyword>
<organism evidence="9 10">
    <name type="scientific">Cylicocyclus nassatus</name>
    <name type="common">Nematode worm</name>
    <dbReference type="NCBI Taxonomy" id="53992"/>
    <lineage>
        <taxon>Eukaryota</taxon>
        <taxon>Metazoa</taxon>
        <taxon>Ecdysozoa</taxon>
        <taxon>Nematoda</taxon>
        <taxon>Chromadorea</taxon>
        <taxon>Rhabditida</taxon>
        <taxon>Rhabditina</taxon>
        <taxon>Rhabditomorpha</taxon>
        <taxon>Strongyloidea</taxon>
        <taxon>Strongylidae</taxon>
        <taxon>Cylicocyclus</taxon>
    </lineage>
</organism>
<evidence type="ECO:0000259" key="8">
    <source>
        <dbReference type="PROSITE" id="PS50878"/>
    </source>
</evidence>
<dbReference type="EMBL" id="CATQJL010000326">
    <property type="protein sequence ID" value="CAJ0610351.1"/>
    <property type="molecule type" value="Genomic_DNA"/>
</dbReference>
<name>A0AA36HGI0_CYLNA</name>
<dbReference type="Pfam" id="PF17917">
    <property type="entry name" value="RT_RNaseH"/>
    <property type="match status" value="1"/>
</dbReference>
<reference evidence="9" key="1">
    <citation type="submission" date="2023-07" db="EMBL/GenBank/DDBJ databases">
        <authorList>
            <consortium name="CYATHOMIX"/>
        </authorList>
    </citation>
    <scope>NUCLEOTIDE SEQUENCE</scope>
    <source>
        <strain evidence="9">N/A</strain>
    </source>
</reference>
<dbReference type="Gene3D" id="3.30.70.270">
    <property type="match status" value="2"/>
</dbReference>
<dbReference type="GO" id="GO:0003964">
    <property type="term" value="F:RNA-directed DNA polymerase activity"/>
    <property type="evidence" value="ECO:0007669"/>
    <property type="project" value="UniProtKB-KW"/>
</dbReference>
<dbReference type="GO" id="GO:0004519">
    <property type="term" value="F:endonuclease activity"/>
    <property type="evidence" value="ECO:0007669"/>
    <property type="project" value="UniProtKB-KW"/>
</dbReference>
<keyword evidence="3" id="KW-0548">Nucleotidyltransferase</keyword>
<keyword evidence="4" id="KW-0540">Nuclease</keyword>
<evidence type="ECO:0000256" key="1">
    <source>
        <dbReference type="ARBA" id="ARBA00012493"/>
    </source>
</evidence>
<dbReference type="PROSITE" id="PS50878">
    <property type="entry name" value="RT_POL"/>
    <property type="match status" value="1"/>
</dbReference>
<dbReference type="AlphaFoldDB" id="A0AA36HGI0"/>
<evidence type="ECO:0000256" key="3">
    <source>
        <dbReference type="ARBA" id="ARBA00022695"/>
    </source>
</evidence>
<dbReference type="InterPro" id="IPR000477">
    <property type="entry name" value="RT_dom"/>
</dbReference>
<proteinExistence type="predicted"/>
<dbReference type="FunFam" id="3.10.20.370:FF:000001">
    <property type="entry name" value="Retrovirus-related Pol polyprotein from transposon 17.6-like protein"/>
    <property type="match status" value="1"/>
</dbReference>
<evidence type="ECO:0000256" key="4">
    <source>
        <dbReference type="ARBA" id="ARBA00022722"/>
    </source>
</evidence>
<dbReference type="GO" id="GO:0016787">
    <property type="term" value="F:hydrolase activity"/>
    <property type="evidence" value="ECO:0007669"/>
    <property type="project" value="UniProtKB-KW"/>
</dbReference>
<dbReference type="PANTHER" id="PTHR37984:SF5">
    <property type="entry name" value="PROTEIN NYNRIN-LIKE"/>
    <property type="match status" value="1"/>
</dbReference>
<feature type="domain" description="Reverse transcriptase" evidence="8">
    <location>
        <begin position="1"/>
        <end position="97"/>
    </location>
</feature>
<comment type="caution">
    <text evidence="9">The sequence shown here is derived from an EMBL/GenBank/DDBJ whole genome shotgun (WGS) entry which is preliminary data.</text>
</comment>
<gene>
    <name evidence="9" type="ORF">CYNAS_LOCUS22334</name>
</gene>
<protein>
    <recommendedName>
        <fullName evidence="1">RNA-directed DNA polymerase</fullName>
        <ecNumber evidence="1">2.7.7.49</ecNumber>
    </recommendedName>
</protein>
<keyword evidence="10" id="KW-1185">Reference proteome</keyword>
<keyword evidence="6" id="KW-0378">Hydrolase</keyword>
<dbReference type="EC" id="2.7.7.49" evidence="1"/>
<evidence type="ECO:0000256" key="2">
    <source>
        <dbReference type="ARBA" id="ARBA00022679"/>
    </source>
</evidence>
<dbReference type="Gene3D" id="3.10.20.370">
    <property type="match status" value="1"/>
</dbReference>
<keyword evidence="7" id="KW-0695">RNA-directed DNA polymerase</keyword>
<dbReference type="InterPro" id="IPR043502">
    <property type="entry name" value="DNA/RNA_pol_sf"/>
</dbReference>
<dbReference type="PANTHER" id="PTHR37984">
    <property type="entry name" value="PROTEIN CBG26694"/>
    <property type="match status" value="1"/>
</dbReference>
<evidence type="ECO:0000256" key="7">
    <source>
        <dbReference type="ARBA" id="ARBA00022918"/>
    </source>
</evidence>
<evidence type="ECO:0000313" key="10">
    <source>
        <dbReference type="Proteomes" id="UP001176961"/>
    </source>
</evidence>
<sequence length="457" mass="51904">MPMGLKGAPATFQRIMNDFKKHLRARVFIYIDDLIVTSETPEEHLQDIDEVLSQIEAIGFILSKDGIQPSPEKVKAIRRYPTPTNVSEVRAFLGMCSFFRRFIYNFAFIAAPLYNLLKKNAKFVWTKECADAMSELQDHLVSPPILAAPRLGEPFVIETDGSSKAVAAVLRQDQNGEMRCIAYASRALNQHESRYPPIELEALGLVFAVQKFRPYIDGAKCTVITDHAPLKALLHRKDLMGRLAKYQIILQEYDIQIVYRPGKHNLLCDALSRNPPIYGISTGEEEEEYHFSSTEARKEQDECPWISLYKTALQEGSDEPELSEYIIINDMLYKIPTKITELPQLVLPENSQVGRKLIEKMHSSQMDGFCQPPPSCLSSAVTEKVILLLVDRFTANRGPCWKDLSQSYNDDFNMKTITSAGTTSHHAHVIVDDLTSRCEEVLPQPMPLPYRRPRLEL</sequence>
<keyword evidence="5" id="KW-0255">Endonuclease</keyword>
<dbReference type="InterPro" id="IPR043128">
    <property type="entry name" value="Rev_trsase/Diguanyl_cyclase"/>
</dbReference>
<evidence type="ECO:0000256" key="5">
    <source>
        <dbReference type="ARBA" id="ARBA00022759"/>
    </source>
</evidence>
<dbReference type="Proteomes" id="UP001176961">
    <property type="component" value="Unassembled WGS sequence"/>
</dbReference>
<dbReference type="CDD" id="cd09274">
    <property type="entry name" value="RNase_HI_RT_Ty3"/>
    <property type="match status" value="1"/>
</dbReference>
<dbReference type="FunFam" id="3.30.70.270:FF:000020">
    <property type="entry name" value="Transposon Tf2-6 polyprotein-like Protein"/>
    <property type="match status" value="1"/>
</dbReference>
<dbReference type="InterPro" id="IPR041373">
    <property type="entry name" value="RT_RNaseH"/>
</dbReference>
<dbReference type="InterPro" id="IPR050951">
    <property type="entry name" value="Retrovirus_Pol_polyprotein"/>
</dbReference>
<dbReference type="SUPFAM" id="SSF56672">
    <property type="entry name" value="DNA/RNA polymerases"/>
    <property type="match status" value="1"/>
</dbReference>
<evidence type="ECO:0000256" key="6">
    <source>
        <dbReference type="ARBA" id="ARBA00022801"/>
    </source>
</evidence>
<accession>A0AA36HGI0</accession>
<dbReference type="Pfam" id="PF00078">
    <property type="entry name" value="RVT_1"/>
    <property type="match status" value="1"/>
</dbReference>
<evidence type="ECO:0000313" key="9">
    <source>
        <dbReference type="EMBL" id="CAJ0610351.1"/>
    </source>
</evidence>